<dbReference type="CDD" id="cd00886">
    <property type="entry name" value="MogA_MoaB"/>
    <property type="match status" value="1"/>
</dbReference>
<accession>A0A6H0WNX9</accession>
<dbReference type="SMART" id="SM00852">
    <property type="entry name" value="MoCF_biosynth"/>
    <property type="match status" value="1"/>
</dbReference>
<evidence type="ECO:0000256" key="4">
    <source>
        <dbReference type="ARBA" id="ARBA00015262"/>
    </source>
</evidence>
<keyword evidence="9" id="KW-1185">Reference proteome</keyword>
<dbReference type="Pfam" id="PF00994">
    <property type="entry name" value="MoCF_biosynth"/>
    <property type="match status" value="1"/>
</dbReference>
<dbReference type="PANTHER" id="PTHR43232:SF2">
    <property type="entry name" value="MOLYBDENUM COFACTOR BIOSYNTHESIS PROTEIN B"/>
    <property type="match status" value="1"/>
</dbReference>
<dbReference type="PIRSF" id="PIRSF006443">
    <property type="entry name" value="MoaB"/>
    <property type="match status" value="1"/>
</dbReference>
<evidence type="ECO:0000256" key="2">
    <source>
        <dbReference type="ARBA" id="ARBA00005046"/>
    </source>
</evidence>
<keyword evidence="5 6" id="KW-0501">Molybdenum cofactor biosynthesis</keyword>
<feature type="domain" description="MoaB/Mog" evidence="7">
    <location>
        <begin position="17"/>
        <end position="162"/>
    </location>
</feature>
<dbReference type="NCBIfam" id="TIGR00177">
    <property type="entry name" value="molyb_syn"/>
    <property type="match status" value="1"/>
</dbReference>
<dbReference type="RefSeq" id="WP_167873095.1">
    <property type="nucleotide sequence ID" value="NZ_CP048852.1"/>
</dbReference>
<reference evidence="8 9" key="1">
    <citation type="submission" date="2020-02" db="EMBL/GenBank/DDBJ databases">
        <title>Genome sequencing, annotation and comparative genomic analysis of Bacillus tequilensis EA-CB0015, an effective biological control agent against Pseudocercospora fijiensis in banana plants.</title>
        <authorList>
            <person name="Cuellar-Gaviria T.Z."/>
            <person name="Ju K.-S."/>
            <person name="Villegas-Escobar V."/>
        </authorList>
    </citation>
    <scope>NUCLEOTIDE SEQUENCE [LARGE SCALE GENOMIC DNA]</scope>
    <source>
        <strain evidence="8 9">EA-CB0015</strain>
    </source>
</reference>
<evidence type="ECO:0000259" key="7">
    <source>
        <dbReference type="SMART" id="SM00852"/>
    </source>
</evidence>
<dbReference type="InterPro" id="IPR001453">
    <property type="entry name" value="MoaB/Mog_dom"/>
</dbReference>
<dbReference type="PANTHER" id="PTHR43232">
    <property type="entry name" value="MOLYBDENUM COFACTOR BIOSYNTHESIS PROTEIN B"/>
    <property type="match status" value="1"/>
</dbReference>
<dbReference type="GO" id="GO:0006777">
    <property type="term" value="P:Mo-molybdopterin cofactor biosynthetic process"/>
    <property type="evidence" value="ECO:0007669"/>
    <property type="project" value="UniProtKB-UniRule"/>
</dbReference>
<comment type="function">
    <text evidence="1 6">May be involved in the biosynthesis of molybdopterin.</text>
</comment>
<evidence type="ECO:0000256" key="3">
    <source>
        <dbReference type="ARBA" id="ARBA00006112"/>
    </source>
</evidence>
<organism evidence="8 9">
    <name type="scientific">Bacillus tequilensis</name>
    <dbReference type="NCBI Taxonomy" id="227866"/>
    <lineage>
        <taxon>Bacteria</taxon>
        <taxon>Bacillati</taxon>
        <taxon>Bacillota</taxon>
        <taxon>Bacilli</taxon>
        <taxon>Bacillales</taxon>
        <taxon>Bacillaceae</taxon>
        <taxon>Bacillus</taxon>
    </lineage>
</organism>
<dbReference type="EMBL" id="CP048852">
    <property type="protein sequence ID" value="QIW81016.1"/>
    <property type="molecule type" value="Genomic_DNA"/>
</dbReference>
<dbReference type="SUPFAM" id="SSF53218">
    <property type="entry name" value="Molybdenum cofactor biosynthesis proteins"/>
    <property type="match status" value="1"/>
</dbReference>
<dbReference type="FunFam" id="3.40.980.10:FF:000006">
    <property type="entry name" value="Molybdenum cofactor biosynthesis protein B"/>
    <property type="match status" value="1"/>
</dbReference>
<protein>
    <recommendedName>
        <fullName evidence="4 6">Molybdenum cofactor biosynthesis protein B</fullName>
    </recommendedName>
</protein>
<dbReference type="KEGG" id="bteq:G4P54_15010"/>
<dbReference type="PROSITE" id="PS01078">
    <property type="entry name" value="MOCF_BIOSYNTHESIS_1"/>
    <property type="match status" value="1"/>
</dbReference>
<dbReference type="AlphaFoldDB" id="A0A6H0WNX9"/>
<dbReference type="Gene3D" id="3.40.980.10">
    <property type="entry name" value="MoaB/Mog-like domain"/>
    <property type="match status" value="1"/>
</dbReference>
<gene>
    <name evidence="8" type="ORF">G4P54_15010</name>
</gene>
<evidence type="ECO:0000313" key="8">
    <source>
        <dbReference type="EMBL" id="QIW81016.1"/>
    </source>
</evidence>
<dbReference type="UniPathway" id="UPA00344"/>
<dbReference type="InterPro" id="IPR008284">
    <property type="entry name" value="MoCF_biosynth_CS"/>
</dbReference>
<dbReference type="Proteomes" id="UP000501914">
    <property type="component" value="Chromosome"/>
</dbReference>
<name>A0A6H0WNX9_9BACI</name>
<dbReference type="GO" id="GO:0005829">
    <property type="term" value="C:cytosol"/>
    <property type="evidence" value="ECO:0007669"/>
    <property type="project" value="TreeGrafter"/>
</dbReference>
<proteinExistence type="inferred from homology"/>
<dbReference type="InterPro" id="IPR036425">
    <property type="entry name" value="MoaB/Mog-like_dom_sf"/>
</dbReference>
<comment type="similarity">
    <text evidence="3 6">Belongs to the MoaB/Mog family.</text>
</comment>
<comment type="pathway">
    <text evidence="2 6">Cofactor biosynthesis; molybdopterin biosynthesis.</text>
</comment>
<evidence type="ECO:0000313" key="9">
    <source>
        <dbReference type="Proteomes" id="UP000501914"/>
    </source>
</evidence>
<evidence type="ECO:0000256" key="5">
    <source>
        <dbReference type="ARBA" id="ARBA00023150"/>
    </source>
</evidence>
<evidence type="ECO:0000256" key="1">
    <source>
        <dbReference type="ARBA" id="ARBA00003487"/>
    </source>
</evidence>
<sequence length="172" mass="18738">MSVQEHKQEAPDTVRCKVITVSDTRTEETDKSGRLMISFLEDAGHHIAAYEIIKDEKDALQRAVLAGCMDEQTDAVLLNGGTGIANRDVTIEAITPLFSKELPGFGEIFRMLSYTEDIGSAAIMSRAIAGVIQHTAVFSTPGSSGAVKLAMDKLIIPELAHVVREIRRQVNE</sequence>
<evidence type="ECO:0000256" key="6">
    <source>
        <dbReference type="PIRNR" id="PIRNR006443"/>
    </source>
</evidence>
<dbReference type="InterPro" id="IPR012245">
    <property type="entry name" value="MoaB"/>
</dbReference>